<dbReference type="EMBL" id="CAJNNW010037646">
    <property type="protein sequence ID" value="CAE8743468.1"/>
    <property type="molecule type" value="Genomic_DNA"/>
</dbReference>
<dbReference type="AlphaFoldDB" id="A0A813M893"/>
<accession>A0A813M893</accession>
<feature type="region of interest" description="Disordered" evidence="1">
    <location>
        <begin position="23"/>
        <end position="48"/>
    </location>
</feature>
<name>A0A813M893_POLGL</name>
<dbReference type="Proteomes" id="UP000626109">
    <property type="component" value="Unassembled WGS sequence"/>
</dbReference>
<evidence type="ECO:0000313" key="3">
    <source>
        <dbReference type="Proteomes" id="UP000626109"/>
    </source>
</evidence>
<evidence type="ECO:0000256" key="1">
    <source>
        <dbReference type="SAM" id="MobiDB-lite"/>
    </source>
</evidence>
<gene>
    <name evidence="2" type="ORF">PGLA2088_LOCUS51408</name>
</gene>
<comment type="caution">
    <text evidence="2">The sequence shown here is derived from an EMBL/GenBank/DDBJ whole genome shotgun (WGS) entry which is preliminary data.</text>
</comment>
<evidence type="ECO:0000313" key="2">
    <source>
        <dbReference type="EMBL" id="CAE8743468.1"/>
    </source>
</evidence>
<organism evidence="2 3">
    <name type="scientific">Polarella glacialis</name>
    <name type="common">Dinoflagellate</name>
    <dbReference type="NCBI Taxonomy" id="89957"/>
    <lineage>
        <taxon>Eukaryota</taxon>
        <taxon>Sar</taxon>
        <taxon>Alveolata</taxon>
        <taxon>Dinophyceae</taxon>
        <taxon>Suessiales</taxon>
        <taxon>Suessiaceae</taxon>
        <taxon>Polarella</taxon>
    </lineage>
</organism>
<protein>
    <submittedName>
        <fullName evidence="2">Uncharacterized protein</fullName>
    </submittedName>
</protein>
<sequence>MEEHPDQDALDMLAAAQIEPSATLDGPLGASASAGPTPRGPSEGMKQKGITMPRSLEELQQAARLHFKANGKCRFYTEEGREIAHGSGMAGLRDGEVITVIADKRAPFQGAGSEDLQSTFKAHYIYPVTWTPRRPANVDSGSVLTEATMKAKLDGQSSYARDYVRPQAVGVQNSAKSVLGQVFSTHFLQHSGGGPNETTYKSNFKRHQVGMSTPRTGSDGESTLTNLSKGHRFDGQTSYSADYCKAGIFRSEAPVKPVFADNDSTLTNAVFESKFEGTSCYKSNFVTPGHISKTLSAKPPSGTVNVAMKFSGRTEYNSQFSTKQGLAPSVIIQLG</sequence>
<reference evidence="2" key="1">
    <citation type="submission" date="2021-02" db="EMBL/GenBank/DDBJ databases">
        <authorList>
            <person name="Dougan E. K."/>
            <person name="Rhodes N."/>
            <person name="Thang M."/>
            <person name="Chan C."/>
        </authorList>
    </citation>
    <scope>NUCLEOTIDE SEQUENCE</scope>
</reference>
<proteinExistence type="predicted"/>